<feature type="region of interest" description="Disordered" evidence="1">
    <location>
        <begin position="285"/>
        <end position="324"/>
    </location>
</feature>
<evidence type="ECO:0000313" key="2">
    <source>
        <dbReference type="EMBL" id="SOQ41880.1"/>
    </source>
</evidence>
<feature type="region of interest" description="Disordered" evidence="1">
    <location>
        <begin position="189"/>
        <end position="243"/>
    </location>
</feature>
<organism evidence="2">
    <name type="scientific">Spodoptera frugiperda</name>
    <name type="common">Fall armyworm</name>
    <dbReference type="NCBI Taxonomy" id="7108"/>
    <lineage>
        <taxon>Eukaryota</taxon>
        <taxon>Metazoa</taxon>
        <taxon>Ecdysozoa</taxon>
        <taxon>Arthropoda</taxon>
        <taxon>Hexapoda</taxon>
        <taxon>Insecta</taxon>
        <taxon>Pterygota</taxon>
        <taxon>Neoptera</taxon>
        <taxon>Endopterygota</taxon>
        <taxon>Lepidoptera</taxon>
        <taxon>Glossata</taxon>
        <taxon>Ditrysia</taxon>
        <taxon>Noctuoidea</taxon>
        <taxon>Noctuidae</taxon>
        <taxon>Amphipyrinae</taxon>
        <taxon>Spodoptera</taxon>
    </lineage>
</organism>
<reference evidence="2" key="1">
    <citation type="submission" date="2016-07" db="EMBL/GenBank/DDBJ databases">
        <authorList>
            <person name="Bretaudeau A."/>
        </authorList>
    </citation>
    <scope>NUCLEOTIDE SEQUENCE</scope>
    <source>
        <strain evidence="2">Rice</strain>
        <tissue evidence="2">Whole body</tissue>
    </source>
</reference>
<name>A0A2H1VM29_SPOFR</name>
<dbReference type="AlphaFoldDB" id="A0A2H1VM29"/>
<gene>
    <name evidence="2" type="ORF">SFRICE_008752</name>
</gene>
<protein>
    <submittedName>
        <fullName evidence="2">SFRICE_008752</fullName>
    </submittedName>
</protein>
<evidence type="ECO:0000256" key="1">
    <source>
        <dbReference type="SAM" id="MobiDB-lite"/>
    </source>
</evidence>
<sequence length="324" mass="34808">MVLFSLVFSDKNFTPVLKNFFGGGKSSYDHSVPTPAFRAEDLNDCTVGAVAGQLAAAQWVAAGKRADGSPDGKRSPPTIDTRNSKGVASVMAAFWGRYNCVGLLWVRNLRVVGQSGIAKIGKGGNSASGNHTHTTKHNASVVPHRFSMRPWYHSGCAGPFVLKHDSLTLIDSYTEQLFVLRATTEKFSKNRKKPFNTSTDPGIEPETPRPGVALATIRPTRPGKRADGSPNVKQSPPPIDIRNTRGVRSAMSIFWGGENHPLTCLALGEARGSVRLLLTKNHPVPTPAFRAGAPVNPLDSPQLRGGNHPMTSLARARREGVSDS</sequence>
<accession>A0A2H1VM29</accession>
<proteinExistence type="predicted"/>
<dbReference type="EMBL" id="ODYU01003303">
    <property type="protein sequence ID" value="SOQ41880.1"/>
    <property type="molecule type" value="Genomic_DNA"/>
</dbReference>